<dbReference type="InterPro" id="IPR001577">
    <property type="entry name" value="Peptidase_M8"/>
</dbReference>
<dbReference type="PANTHER" id="PTHR10942:SF0">
    <property type="entry name" value="LEISHMANOLYSIN-LIKE PEPTIDASE"/>
    <property type="match status" value="1"/>
</dbReference>
<comment type="similarity">
    <text evidence="1">Belongs to the peptidase M8 family.</text>
</comment>
<evidence type="ECO:0000256" key="3">
    <source>
        <dbReference type="ARBA" id="ARBA00022723"/>
    </source>
</evidence>
<organism evidence="10 11">
    <name type="scientific">Paramecium sonneborni</name>
    <dbReference type="NCBI Taxonomy" id="65129"/>
    <lineage>
        <taxon>Eukaryota</taxon>
        <taxon>Sar</taxon>
        <taxon>Alveolata</taxon>
        <taxon>Ciliophora</taxon>
        <taxon>Intramacronucleata</taxon>
        <taxon>Oligohymenophorea</taxon>
        <taxon>Peniculida</taxon>
        <taxon>Parameciidae</taxon>
        <taxon>Paramecium</taxon>
    </lineage>
</organism>
<evidence type="ECO:0000256" key="7">
    <source>
        <dbReference type="PIRSR" id="PIRSR601577-2"/>
    </source>
</evidence>
<feature type="signal peptide" evidence="8">
    <location>
        <begin position="1"/>
        <end position="20"/>
    </location>
</feature>
<dbReference type="FunFam" id="3.90.132.10:FF:000001">
    <property type="entry name" value="leishmanolysin-like peptidase isoform X2"/>
    <property type="match status" value="1"/>
</dbReference>
<feature type="domain" description="EGF-like" evidence="9">
    <location>
        <begin position="470"/>
        <end position="481"/>
    </location>
</feature>
<dbReference type="InterPro" id="IPR000742">
    <property type="entry name" value="EGF"/>
</dbReference>
<keyword evidence="8" id="KW-0732">Signal</keyword>
<dbReference type="PANTHER" id="PTHR10942">
    <property type="entry name" value="LEISHMANOLYSIN-LIKE PEPTIDASE"/>
    <property type="match status" value="1"/>
</dbReference>
<keyword evidence="5 7" id="KW-0862">Zinc</keyword>
<dbReference type="GO" id="GO:0006508">
    <property type="term" value="P:proteolysis"/>
    <property type="evidence" value="ECO:0007669"/>
    <property type="project" value="UniProtKB-KW"/>
</dbReference>
<keyword evidence="4" id="KW-0378">Hydrolase</keyword>
<keyword evidence="2" id="KW-0645">Protease</keyword>
<dbReference type="GO" id="GO:0046872">
    <property type="term" value="F:metal ion binding"/>
    <property type="evidence" value="ECO:0007669"/>
    <property type="project" value="UniProtKB-KW"/>
</dbReference>
<dbReference type="GO" id="GO:0005737">
    <property type="term" value="C:cytoplasm"/>
    <property type="evidence" value="ECO:0007669"/>
    <property type="project" value="TreeGrafter"/>
</dbReference>
<dbReference type="Pfam" id="PF01457">
    <property type="entry name" value="Peptidase_M8"/>
    <property type="match status" value="1"/>
</dbReference>
<dbReference type="GO" id="GO:0007155">
    <property type="term" value="P:cell adhesion"/>
    <property type="evidence" value="ECO:0007669"/>
    <property type="project" value="InterPro"/>
</dbReference>
<feature type="chain" id="PRO_5035720358" description="EGF-like domain-containing protein" evidence="8">
    <location>
        <begin position="21"/>
        <end position="595"/>
    </location>
</feature>
<dbReference type="EMBL" id="CAJJDN010000114">
    <property type="protein sequence ID" value="CAD8117650.1"/>
    <property type="molecule type" value="Genomic_DNA"/>
</dbReference>
<gene>
    <name evidence="10" type="ORF">PSON_ATCC_30995.1.T1140140</name>
</gene>
<keyword evidence="11" id="KW-1185">Reference proteome</keyword>
<evidence type="ECO:0000256" key="4">
    <source>
        <dbReference type="ARBA" id="ARBA00022801"/>
    </source>
</evidence>
<protein>
    <recommendedName>
        <fullName evidence="9">EGF-like domain-containing protein</fullName>
    </recommendedName>
</protein>
<dbReference type="AlphaFoldDB" id="A0A8S1QSX1"/>
<keyword evidence="6 7" id="KW-0482">Metalloprotease</keyword>
<comment type="cofactor">
    <cofactor evidence="7">
        <name>Zn(2+)</name>
        <dbReference type="ChEBI" id="CHEBI:29105"/>
    </cofactor>
    <text evidence="7">Binds 1 zinc ion per subunit.</text>
</comment>
<evidence type="ECO:0000313" key="11">
    <source>
        <dbReference type="Proteomes" id="UP000692954"/>
    </source>
</evidence>
<evidence type="ECO:0000256" key="5">
    <source>
        <dbReference type="ARBA" id="ARBA00022833"/>
    </source>
</evidence>
<evidence type="ECO:0000256" key="6">
    <source>
        <dbReference type="ARBA" id="ARBA00023049"/>
    </source>
</evidence>
<reference evidence="10" key="1">
    <citation type="submission" date="2021-01" db="EMBL/GenBank/DDBJ databases">
        <authorList>
            <consortium name="Genoscope - CEA"/>
            <person name="William W."/>
        </authorList>
    </citation>
    <scope>NUCLEOTIDE SEQUENCE</scope>
</reference>
<dbReference type="OrthoDB" id="527990at2759"/>
<dbReference type="GO" id="GO:0016020">
    <property type="term" value="C:membrane"/>
    <property type="evidence" value="ECO:0007669"/>
    <property type="project" value="InterPro"/>
</dbReference>
<accession>A0A8S1QSX1</accession>
<evidence type="ECO:0000256" key="8">
    <source>
        <dbReference type="SAM" id="SignalP"/>
    </source>
</evidence>
<dbReference type="Proteomes" id="UP000692954">
    <property type="component" value="Unassembled WGS sequence"/>
</dbReference>
<evidence type="ECO:0000256" key="2">
    <source>
        <dbReference type="ARBA" id="ARBA00022670"/>
    </source>
</evidence>
<dbReference type="PROSITE" id="PS00022">
    <property type="entry name" value="EGF_1"/>
    <property type="match status" value="1"/>
</dbReference>
<sequence length="595" mass="68890">MKFCFRNALLFLLLILLGRSSNVIEHPNERILQDTSEENAKNNDWEPIRIQYKIAQLYYEYEYQKFFQKLFSVAQTFITRYFLVQRLTEVITFDDTDDKYFDSEQISIQYLSESFETDLLIFVQIYDDSTTNVKASSEYIKTYSKTQRPTVGIIKWNIYSTNLKNMTNSEFELNMQRLIATTMYIMGFTPKAFQTYFDSSINVKYSNPSITINNITYLSTPRIKKIIQQHFKCDTVKGAQLENDGGNSYAKNHLERSIFYNEILTSATMEGNMIISDFTFSIFQDTGFYNLMQYSPDKVLWGKGKGCDFLQKRCYGDFQEFCNVENEEGCSFLNTGYSNCKQDDFSDQCKYFQIKQDYDCRDSTSGGDEAKETFQHFGSDSMCIVGSISENYSVANKQKFSCFQYLCDANNQLTLIINSKSFNCLSQQTIKIDQYFGQVSCPKNPEEFCRSQDECMGQCNQRGYCLNKMCICSLGYSGKGCQENCSKYRHNAECYDKCPSKTYPIEAIQYCVGCPGNCQDCSSYNKCKICLPGYKLNSIGFCDILYNYEVPEEESEEESLPTNVQEDEQYLILEFTFEQNNAYIFGASLAFLTLL</sequence>
<evidence type="ECO:0000256" key="1">
    <source>
        <dbReference type="ARBA" id="ARBA00005860"/>
    </source>
</evidence>
<feature type="binding site" evidence="7">
    <location>
        <position position="253"/>
    </location>
    <ligand>
        <name>Zn(2+)</name>
        <dbReference type="ChEBI" id="CHEBI:29105"/>
        <note>catalytic</note>
    </ligand>
</feature>
<name>A0A8S1QSX1_9CILI</name>
<keyword evidence="3 7" id="KW-0479">Metal-binding</keyword>
<comment type="caution">
    <text evidence="10">The sequence shown here is derived from an EMBL/GenBank/DDBJ whole genome shotgun (WGS) entry which is preliminary data.</text>
</comment>
<evidence type="ECO:0000313" key="10">
    <source>
        <dbReference type="EMBL" id="CAD8117650.1"/>
    </source>
</evidence>
<dbReference type="GO" id="GO:0004222">
    <property type="term" value="F:metalloendopeptidase activity"/>
    <property type="evidence" value="ECO:0007669"/>
    <property type="project" value="InterPro"/>
</dbReference>
<proteinExistence type="inferred from homology"/>
<evidence type="ECO:0000259" key="9">
    <source>
        <dbReference type="PROSITE" id="PS00022"/>
    </source>
</evidence>